<gene>
    <name evidence="1" type="ORF">M2350_003663</name>
</gene>
<dbReference type="Proteomes" id="UP001204798">
    <property type="component" value="Unassembled WGS sequence"/>
</dbReference>
<dbReference type="EMBL" id="JANUCP010000011">
    <property type="protein sequence ID" value="MCS3921217.1"/>
    <property type="molecule type" value="Genomic_DNA"/>
</dbReference>
<evidence type="ECO:0000313" key="2">
    <source>
        <dbReference type="Proteomes" id="UP001204798"/>
    </source>
</evidence>
<accession>A0ABT2ETB8</accession>
<sequence>MQFSSTYPSKEKQANLLVKRTFSQLGIVFFLSSPIVQNSKVQILHYLPDAMNVMVSAYDPQSSSCFHEPSDFLQDSRDKLIIFAKTGKFVPNFINALYKRFHFPPNQALLW</sequence>
<proteinExistence type="predicted"/>
<organism evidence="1 2">
    <name type="scientific">Candidatus Fervidibacter sacchari</name>
    <dbReference type="NCBI Taxonomy" id="1448929"/>
    <lineage>
        <taxon>Bacteria</taxon>
        <taxon>Candidatus Fervidibacterota</taxon>
        <taxon>Candidatus Fervidibacter</taxon>
    </lineage>
</organism>
<comment type="caution">
    <text evidence="1">The sequence shown here is derived from an EMBL/GenBank/DDBJ whole genome shotgun (WGS) entry which is preliminary data.</text>
</comment>
<protein>
    <submittedName>
        <fullName evidence="1">Uncharacterized protein</fullName>
    </submittedName>
</protein>
<name>A0ABT2ETB8_9BACT</name>
<keyword evidence="2" id="KW-1185">Reference proteome</keyword>
<reference evidence="1 2" key="1">
    <citation type="submission" date="2022-08" db="EMBL/GenBank/DDBJ databases">
        <title>Bacterial and archaeal communities from various locations to study Microbial Dark Matter (Phase II).</title>
        <authorList>
            <person name="Stepanauskas R."/>
        </authorList>
    </citation>
    <scope>NUCLEOTIDE SEQUENCE [LARGE SCALE GENOMIC DNA]</scope>
    <source>
        <strain evidence="1 2">PD1</strain>
    </source>
</reference>
<evidence type="ECO:0000313" key="1">
    <source>
        <dbReference type="EMBL" id="MCS3921217.1"/>
    </source>
</evidence>